<keyword evidence="1" id="KW-0812">Transmembrane</keyword>
<gene>
    <name evidence="2" type="ORF">CS022_09410</name>
</gene>
<dbReference type="EMBL" id="PEIB01000009">
    <property type="protein sequence ID" value="RXJ73456.1"/>
    <property type="molecule type" value="Genomic_DNA"/>
</dbReference>
<sequence>MLPDINLLPWRDLRKQQIRQHFFVTLAVYAVVTFGMVSAAWFWVSSHHNAQSDRNALIQREINQLQTRLTQFSRVDGQREVLESKIALVDSLQQQRRNVVSVFNLLPKIVPQGALLDTVDYRAGYVVITGKAKSNALVSELLENLETNSDIDQEKVHSIDRDDDEVLLPFRFHITFYLKTFVSPELALEESTNG</sequence>
<evidence type="ECO:0000256" key="1">
    <source>
        <dbReference type="SAM" id="Phobius"/>
    </source>
</evidence>
<dbReference type="PANTHER" id="PTHR40278">
    <property type="entry name" value="DNA UTILIZATION PROTEIN HOFN"/>
    <property type="match status" value="1"/>
</dbReference>
<dbReference type="InterPro" id="IPR052534">
    <property type="entry name" value="Extracell_DNA_Util/SecSys_Comp"/>
</dbReference>
<dbReference type="RefSeq" id="WP_129122059.1">
    <property type="nucleotide sequence ID" value="NZ_PEIB01000009.1"/>
</dbReference>
<name>A0A4Q0YQW1_9GAMM</name>
<dbReference type="PANTHER" id="PTHR40278:SF1">
    <property type="entry name" value="DNA UTILIZATION PROTEIN HOFN"/>
    <property type="match status" value="1"/>
</dbReference>
<protein>
    <submittedName>
        <fullName evidence="2">Uncharacterized protein</fullName>
    </submittedName>
</protein>
<dbReference type="Pfam" id="PF05137">
    <property type="entry name" value="PilN"/>
    <property type="match status" value="1"/>
</dbReference>
<keyword evidence="3" id="KW-1185">Reference proteome</keyword>
<dbReference type="InterPro" id="IPR007813">
    <property type="entry name" value="PilN"/>
</dbReference>
<feature type="transmembrane region" description="Helical" evidence="1">
    <location>
        <begin position="21"/>
        <end position="44"/>
    </location>
</feature>
<keyword evidence="1" id="KW-0472">Membrane</keyword>
<dbReference type="Proteomes" id="UP000290287">
    <property type="component" value="Unassembled WGS sequence"/>
</dbReference>
<evidence type="ECO:0000313" key="3">
    <source>
        <dbReference type="Proteomes" id="UP000290287"/>
    </source>
</evidence>
<accession>A0A4Q0YQW1</accession>
<dbReference type="AlphaFoldDB" id="A0A4Q0YQW1"/>
<comment type="caution">
    <text evidence="2">The sequence shown here is derived from an EMBL/GenBank/DDBJ whole genome shotgun (WGS) entry which is preliminary data.</text>
</comment>
<proteinExistence type="predicted"/>
<reference evidence="2 3" key="1">
    <citation type="submission" date="2017-10" db="EMBL/GenBank/DDBJ databases">
        <title>Nyctiphanis sp. nov., isolated from the stomach of the euphausiid Nyctiphanes simplex (Hansen, 1911) in the Gulf of California.</title>
        <authorList>
            <person name="Gomez-Gil B."/>
            <person name="Aguilar-Mendez M."/>
            <person name="Lopez-Cortes A."/>
            <person name="Gomez-Gutierrez J."/>
            <person name="Roque A."/>
            <person name="Lang E."/>
            <person name="Gonzalez-Castillo A."/>
        </authorList>
    </citation>
    <scope>NUCLEOTIDE SEQUENCE [LARGE SCALE GENOMIC DNA]</scope>
    <source>
        <strain evidence="2 3">CAIM 600</strain>
    </source>
</reference>
<keyword evidence="1" id="KW-1133">Transmembrane helix</keyword>
<evidence type="ECO:0000313" key="2">
    <source>
        <dbReference type="EMBL" id="RXJ73456.1"/>
    </source>
</evidence>
<organism evidence="2 3">
    <name type="scientific">Veronia nyctiphanis</name>
    <dbReference type="NCBI Taxonomy" id="1278244"/>
    <lineage>
        <taxon>Bacteria</taxon>
        <taxon>Pseudomonadati</taxon>
        <taxon>Pseudomonadota</taxon>
        <taxon>Gammaproteobacteria</taxon>
        <taxon>Vibrionales</taxon>
        <taxon>Vibrionaceae</taxon>
        <taxon>Veronia</taxon>
    </lineage>
</organism>
<dbReference type="OrthoDB" id="5296173at2"/>